<dbReference type="AlphaFoldDB" id="A0A8J3ZAM4"/>
<evidence type="ECO:0000313" key="4">
    <source>
        <dbReference type="Proteomes" id="UP000612585"/>
    </source>
</evidence>
<organism evidence="3 4">
    <name type="scientific">Virgisporangium aurantiacum</name>
    <dbReference type="NCBI Taxonomy" id="175570"/>
    <lineage>
        <taxon>Bacteria</taxon>
        <taxon>Bacillati</taxon>
        <taxon>Actinomycetota</taxon>
        <taxon>Actinomycetes</taxon>
        <taxon>Micromonosporales</taxon>
        <taxon>Micromonosporaceae</taxon>
        <taxon>Virgisporangium</taxon>
    </lineage>
</organism>
<evidence type="ECO:0000256" key="1">
    <source>
        <dbReference type="SAM" id="MobiDB-lite"/>
    </source>
</evidence>
<feature type="transmembrane region" description="Helical" evidence="2">
    <location>
        <begin position="73"/>
        <end position="94"/>
    </location>
</feature>
<comment type="caution">
    <text evidence="3">The sequence shown here is derived from an EMBL/GenBank/DDBJ whole genome shotgun (WGS) entry which is preliminary data.</text>
</comment>
<accession>A0A8J3ZAM4</accession>
<feature type="transmembrane region" description="Helical" evidence="2">
    <location>
        <begin position="152"/>
        <end position="174"/>
    </location>
</feature>
<keyword evidence="2" id="KW-0472">Membrane</keyword>
<feature type="transmembrane region" description="Helical" evidence="2">
    <location>
        <begin position="180"/>
        <end position="202"/>
    </location>
</feature>
<keyword evidence="2" id="KW-0812">Transmembrane</keyword>
<keyword evidence="2" id="KW-1133">Transmembrane helix</keyword>
<evidence type="ECO:0000313" key="3">
    <source>
        <dbReference type="EMBL" id="GIJ60464.1"/>
    </source>
</evidence>
<dbReference type="EMBL" id="BOPG01000056">
    <property type="protein sequence ID" value="GIJ60464.1"/>
    <property type="molecule type" value="Genomic_DNA"/>
</dbReference>
<reference evidence="3" key="1">
    <citation type="submission" date="2021-01" db="EMBL/GenBank/DDBJ databases">
        <title>Whole genome shotgun sequence of Virgisporangium aurantiacum NBRC 16421.</title>
        <authorList>
            <person name="Komaki H."/>
            <person name="Tamura T."/>
        </authorList>
    </citation>
    <scope>NUCLEOTIDE SEQUENCE</scope>
    <source>
        <strain evidence="3">NBRC 16421</strain>
    </source>
</reference>
<dbReference type="RefSeq" id="WP_204004805.1">
    <property type="nucleotide sequence ID" value="NZ_BOPG01000056.1"/>
</dbReference>
<gene>
    <name evidence="3" type="ORF">Vau01_079800</name>
</gene>
<sequence>MSYQTGPGPYDDGWPSYGPQQYETSPQQYGPAQYGPQQYGPAPQQYGPQPGWDPAYGPAFGAPVAGGPAPNPAVAFASATLFIACAIMTFVFAFSAWGGSGSPHLAAGLVGIVFSGKVTGNADFAISATMTVACSTMTFALALFARLNALRWILAAIGALVTVYYFFALLYIAANGGVRFVAMPTFALLLWAAATAVALLPATANAMRRPR</sequence>
<feature type="region of interest" description="Disordered" evidence="1">
    <location>
        <begin position="1"/>
        <end position="48"/>
    </location>
</feature>
<feature type="compositionally biased region" description="Low complexity" evidence="1">
    <location>
        <begin position="26"/>
        <end position="48"/>
    </location>
</feature>
<protein>
    <submittedName>
        <fullName evidence="3">Uncharacterized protein</fullName>
    </submittedName>
</protein>
<evidence type="ECO:0000256" key="2">
    <source>
        <dbReference type="SAM" id="Phobius"/>
    </source>
</evidence>
<feature type="transmembrane region" description="Helical" evidence="2">
    <location>
        <begin position="124"/>
        <end position="145"/>
    </location>
</feature>
<keyword evidence="4" id="KW-1185">Reference proteome</keyword>
<proteinExistence type="predicted"/>
<dbReference type="Proteomes" id="UP000612585">
    <property type="component" value="Unassembled WGS sequence"/>
</dbReference>
<name>A0A8J3ZAM4_9ACTN</name>